<evidence type="ECO:0000256" key="4">
    <source>
        <dbReference type="ARBA" id="ARBA00022793"/>
    </source>
</evidence>
<dbReference type="Proteomes" id="UP001221757">
    <property type="component" value="Unassembled WGS sequence"/>
</dbReference>
<keyword evidence="3" id="KW-0479">Metal-binding</keyword>
<evidence type="ECO:0000259" key="8">
    <source>
        <dbReference type="Pfam" id="PF02775"/>
    </source>
</evidence>
<evidence type="ECO:0000256" key="7">
    <source>
        <dbReference type="ARBA" id="ARBA00023239"/>
    </source>
</evidence>
<dbReference type="EMBL" id="JARKIE010000094">
    <property type="protein sequence ID" value="KAJ7686676.1"/>
    <property type="molecule type" value="Genomic_DNA"/>
</dbReference>
<proteinExistence type="inferred from homology"/>
<reference evidence="9" key="1">
    <citation type="submission" date="2023-03" db="EMBL/GenBank/DDBJ databases">
        <title>Massive genome expansion in bonnet fungi (Mycena s.s.) driven by repeated elements and novel gene families across ecological guilds.</title>
        <authorList>
            <consortium name="Lawrence Berkeley National Laboratory"/>
            <person name="Harder C.B."/>
            <person name="Miyauchi S."/>
            <person name="Viragh M."/>
            <person name="Kuo A."/>
            <person name="Thoen E."/>
            <person name="Andreopoulos B."/>
            <person name="Lu D."/>
            <person name="Skrede I."/>
            <person name="Drula E."/>
            <person name="Henrissat B."/>
            <person name="Morin E."/>
            <person name="Kohler A."/>
            <person name="Barry K."/>
            <person name="LaButti K."/>
            <person name="Morin E."/>
            <person name="Salamov A."/>
            <person name="Lipzen A."/>
            <person name="Mereny Z."/>
            <person name="Hegedus B."/>
            <person name="Baldrian P."/>
            <person name="Stursova M."/>
            <person name="Weitz H."/>
            <person name="Taylor A."/>
            <person name="Grigoriev I.V."/>
            <person name="Nagy L.G."/>
            <person name="Martin F."/>
            <person name="Kauserud H."/>
        </authorList>
    </citation>
    <scope>NUCLEOTIDE SEQUENCE</scope>
    <source>
        <strain evidence="9">CBHHK067</strain>
    </source>
</reference>
<dbReference type="InterPro" id="IPR012110">
    <property type="entry name" value="PDC/IPDC-like"/>
</dbReference>
<dbReference type="GO" id="GO:0030976">
    <property type="term" value="F:thiamine pyrophosphate binding"/>
    <property type="evidence" value="ECO:0007669"/>
    <property type="project" value="InterPro"/>
</dbReference>
<comment type="caution">
    <text evidence="9">The sequence shown here is derived from an EMBL/GenBank/DDBJ whole genome shotgun (WGS) entry which is preliminary data.</text>
</comment>
<evidence type="ECO:0000256" key="5">
    <source>
        <dbReference type="ARBA" id="ARBA00022842"/>
    </source>
</evidence>
<sequence>GKFFKPKDVIIAETGTSSIGIVDIPLPEKSIFVSQILWGSIGWTVGSTLGAARNLGLNLFIGDGSLQLTVQELSVMLRHGLKPIIFVLNNSGYTIEVRPTGANTIFSASYTARSANGRVARRRDGDSALSQSYTVKTKDELEALLATPLFAEAGKMQLVEMMMPKHDAPWSNRRS</sequence>
<gene>
    <name evidence="9" type="ORF">B0H17DRAFT_1303240</name>
</gene>
<organism evidence="9 10">
    <name type="scientific">Mycena rosella</name>
    <name type="common">Pink bonnet</name>
    <name type="synonym">Agaricus rosellus</name>
    <dbReference type="NCBI Taxonomy" id="1033263"/>
    <lineage>
        <taxon>Eukaryota</taxon>
        <taxon>Fungi</taxon>
        <taxon>Dikarya</taxon>
        <taxon>Basidiomycota</taxon>
        <taxon>Agaricomycotina</taxon>
        <taxon>Agaricomycetes</taxon>
        <taxon>Agaricomycetidae</taxon>
        <taxon>Agaricales</taxon>
        <taxon>Marasmiineae</taxon>
        <taxon>Mycenaceae</taxon>
        <taxon>Mycena</taxon>
    </lineage>
</organism>
<dbReference type="GO" id="GO:0004737">
    <property type="term" value="F:pyruvate decarboxylase activity"/>
    <property type="evidence" value="ECO:0007669"/>
    <property type="project" value="TreeGrafter"/>
</dbReference>
<evidence type="ECO:0000256" key="2">
    <source>
        <dbReference type="ARBA" id="ARBA00007812"/>
    </source>
</evidence>
<dbReference type="PANTHER" id="PTHR43452:SF30">
    <property type="entry name" value="PYRUVATE DECARBOXYLASE ISOZYME 1-RELATED"/>
    <property type="match status" value="1"/>
</dbReference>
<keyword evidence="6" id="KW-0786">Thiamine pyrophosphate</keyword>
<feature type="domain" description="Thiamine pyrophosphate enzyme TPP-binding" evidence="8">
    <location>
        <begin position="31"/>
        <end position="102"/>
    </location>
</feature>
<evidence type="ECO:0000256" key="1">
    <source>
        <dbReference type="ARBA" id="ARBA00001964"/>
    </source>
</evidence>
<feature type="non-terminal residue" evidence="9">
    <location>
        <position position="175"/>
    </location>
</feature>
<dbReference type="SUPFAM" id="SSF52518">
    <property type="entry name" value="Thiamin diphosphate-binding fold (THDP-binding)"/>
    <property type="match status" value="1"/>
</dbReference>
<dbReference type="Gene3D" id="3.40.50.970">
    <property type="match status" value="1"/>
</dbReference>
<comment type="cofactor">
    <cofactor evidence="1">
        <name>thiamine diphosphate</name>
        <dbReference type="ChEBI" id="CHEBI:58937"/>
    </cofactor>
</comment>
<dbReference type="PANTHER" id="PTHR43452">
    <property type="entry name" value="PYRUVATE DECARBOXYLASE"/>
    <property type="match status" value="1"/>
</dbReference>
<dbReference type="Pfam" id="PF02775">
    <property type="entry name" value="TPP_enzyme_C"/>
    <property type="match status" value="1"/>
</dbReference>
<evidence type="ECO:0000313" key="9">
    <source>
        <dbReference type="EMBL" id="KAJ7686676.1"/>
    </source>
</evidence>
<dbReference type="GO" id="GO:0000949">
    <property type="term" value="P:aromatic amino acid family catabolic process to alcohol via Ehrlich pathway"/>
    <property type="evidence" value="ECO:0007669"/>
    <property type="project" value="TreeGrafter"/>
</dbReference>
<keyword evidence="4" id="KW-0210">Decarboxylase</keyword>
<comment type="similarity">
    <text evidence="2">Belongs to the TPP enzyme family.</text>
</comment>
<protein>
    <submittedName>
        <fullName evidence="9">Thiamine diphosphate-binding protein</fullName>
    </submittedName>
</protein>
<dbReference type="GO" id="GO:0005634">
    <property type="term" value="C:nucleus"/>
    <property type="evidence" value="ECO:0007669"/>
    <property type="project" value="TreeGrafter"/>
</dbReference>
<keyword evidence="5" id="KW-0460">Magnesium</keyword>
<dbReference type="GO" id="GO:0005829">
    <property type="term" value="C:cytosol"/>
    <property type="evidence" value="ECO:0007669"/>
    <property type="project" value="TreeGrafter"/>
</dbReference>
<evidence type="ECO:0000313" key="10">
    <source>
        <dbReference type="Proteomes" id="UP001221757"/>
    </source>
</evidence>
<dbReference type="AlphaFoldDB" id="A0AAD7DAJ2"/>
<accession>A0AAD7DAJ2</accession>
<keyword evidence="10" id="KW-1185">Reference proteome</keyword>
<dbReference type="InterPro" id="IPR029061">
    <property type="entry name" value="THDP-binding"/>
</dbReference>
<dbReference type="GO" id="GO:0046872">
    <property type="term" value="F:metal ion binding"/>
    <property type="evidence" value="ECO:0007669"/>
    <property type="project" value="UniProtKB-KW"/>
</dbReference>
<keyword evidence="7" id="KW-0456">Lyase</keyword>
<evidence type="ECO:0000256" key="3">
    <source>
        <dbReference type="ARBA" id="ARBA00022723"/>
    </source>
</evidence>
<name>A0AAD7DAJ2_MYCRO</name>
<dbReference type="InterPro" id="IPR011766">
    <property type="entry name" value="TPP_enzyme_TPP-bd"/>
</dbReference>
<evidence type="ECO:0000256" key="6">
    <source>
        <dbReference type="ARBA" id="ARBA00023052"/>
    </source>
</evidence>